<proteinExistence type="inferred from homology"/>
<evidence type="ECO:0000256" key="8">
    <source>
        <dbReference type="PROSITE-ProRule" id="PRU01360"/>
    </source>
</evidence>
<dbReference type="Gene3D" id="2.40.170.20">
    <property type="entry name" value="TonB-dependent receptor, beta-barrel domain"/>
    <property type="match status" value="1"/>
</dbReference>
<dbReference type="Gene3D" id="2.170.130.10">
    <property type="entry name" value="TonB-dependent receptor, plug domain"/>
    <property type="match status" value="1"/>
</dbReference>
<evidence type="ECO:0000256" key="10">
    <source>
        <dbReference type="SAM" id="MobiDB-lite"/>
    </source>
</evidence>
<organism evidence="14 15">
    <name type="scientific">Pseudoalteromonas ruthenica</name>
    <dbReference type="NCBI Taxonomy" id="151081"/>
    <lineage>
        <taxon>Bacteria</taxon>
        <taxon>Pseudomonadati</taxon>
        <taxon>Pseudomonadota</taxon>
        <taxon>Gammaproteobacteria</taxon>
        <taxon>Alteromonadales</taxon>
        <taxon>Pseudoalteromonadaceae</taxon>
        <taxon>Pseudoalteromonas</taxon>
    </lineage>
</organism>
<protein>
    <submittedName>
        <fullName evidence="14">TonB-dependent receptor</fullName>
    </submittedName>
</protein>
<keyword evidence="6 8" id="KW-0472">Membrane</keyword>
<evidence type="ECO:0000256" key="11">
    <source>
        <dbReference type="SAM" id="SignalP"/>
    </source>
</evidence>
<dbReference type="Pfam" id="PF07715">
    <property type="entry name" value="Plug"/>
    <property type="match status" value="1"/>
</dbReference>
<dbReference type="PATRIC" id="fig|151081.8.peg.2656"/>
<feature type="domain" description="TonB-dependent receptor plug" evidence="13">
    <location>
        <begin position="51"/>
        <end position="170"/>
    </location>
</feature>
<name>A0A0F4PYN4_9GAMM</name>
<dbReference type="eggNOG" id="COG1629">
    <property type="taxonomic scope" value="Bacteria"/>
</dbReference>
<dbReference type="Pfam" id="PF00593">
    <property type="entry name" value="TonB_dep_Rec_b-barrel"/>
    <property type="match status" value="1"/>
</dbReference>
<dbReference type="PANTHER" id="PTHR47234">
    <property type="match status" value="1"/>
</dbReference>
<keyword evidence="4 8" id="KW-0812">Transmembrane</keyword>
<evidence type="ECO:0000259" key="12">
    <source>
        <dbReference type="Pfam" id="PF00593"/>
    </source>
</evidence>
<evidence type="ECO:0000256" key="5">
    <source>
        <dbReference type="ARBA" id="ARBA00023077"/>
    </source>
</evidence>
<evidence type="ECO:0000256" key="4">
    <source>
        <dbReference type="ARBA" id="ARBA00022692"/>
    </source>
</evidence>
<comment type="similarity">
    <text evidence="8 9">Belongs to the TonB-dependent receptor family.</text>
</comment>
<feature type="domain" description="TonB-dependent receptor-like beta-barrel" evidence="12">
    <location>
        <begin position="469"/>
        <end position="942"/>
    </location>
</feature>
<accession>A0A0F4PYN4</accession>
<gene>
    <name evidence="14" type="ORF">TW72_07900</name>
</gene>
<evidence type="ECO:0000256" key="6">
    <source>
        <dbReference type="ARBA" id="ARBA00023136"/>
    </source>
</evidence>
<keyword evidence="7 8" id="KW-0998">Cell outer membrane</keyword>
<keyword evidence="11" id="KW-0732">Signal</keyword>
<reference evidence="14 15" key="1">
    <citation type="journal article" date="2015" name="BMC Genomics">
        <title>Genome mining reveals unlocked bioactive potential of marine Gram-negative bacteria.</title>
        <authorList>
            <person name="Machado H."/>
            <person name="Sonnenschein E.C."/>
            <person name="Melchiorsen J."/>
            <person name="Gram L."/>
        </authorList>
    </citation>
    <scope>NUCLEOTIDE SEQUENCE [LARGE SCALE GENOMIC DNA]</scope>
    <source>
        <strain evidence="14 15">S3137</strain>
    </source>
</reference>
<keyword evidence="3 8" id="KW-1134">Transmembrane beta strand</keyword>
<evidence type="ECO:0000256" key="3">
    <source>
        <dbReference type="ARBA" id="ARBA00022452"/>
    </source>
</evidence>
<dbReference type="GeneID" id="58228410"/>
<dbReference type="InterPro" id="IPR036942">
    <property type="entry name" value="Beta-barrel_TonB_sf"/>
</dbReference>
<dbReference type="SUPFAM" id="SSF56935">
    <property type="entry name" value="Porins"/>
    <property type="match status" value="1"/>
</dbReference>
<feature type="signal peptide" evidence="11">
    <location>
        <begin position="1"/>
        <end position="21"/>
    </location>
</feature>
<feature type="chain" id="PRO_5002474888" evidence="11">
    <location>
        <begin position="22"/>
        <end position="977"/>
    </location>
</feature>
<dbReference type="EMBL" id="JXXZ01000006">
    <property type="protein sequence ID" value="KJZ00586.1"/>
    <property type="molecule type" value="Genomic_DNA"/>
</dbReference>
<dbReference type="AlphaFoldDB" id="A0A0F4PYN4"/>
<dbReference type="Proteomes" id="UP000033664">
    <property type="component" value="Unassembled WGS sequence"/>
</dbReference>
<comment type="caution">
    <text evidence="14">The sequence shown here is derived from an EMBL/GenBank/DDBJ whole genome shotgun (WGS) entry which is preliminary data.</text>
</comment>
<evidence type="ECO:0000256" key="9">
    <source>
        <dbReference type="RuleBase" id="RU003357"/>
    </source>
</evidence>
<evidence type="ECO:0000313" key="15">
    <source>
        <dbReference type="Proteomes" id="UP000033664"/>
    </source>
</evidence>
<dbReference type="PROSITE" id="PS52016">
    <property type="entry name" value="TONB_DEPENDENT_REC_3"/>
    <property type="match status" value="1"/>
</dbReference>
<keyword evidence="5 9" id="KW-0798">TonB box</keyword>
<keyword evidence="15" id="KW-1185">Reference proteome</keyword>
<dbReference type="InterPro" id="IPR012910">
    <property type="entry name" value="Plug_dom"/>
</dbReference>
<dbReference type="InterPro" id="IPR000531">
    <property type="entry name" value="Beta-barrel_TonB"/>
</dbReference>
<feature type="compositionally biased region" description="Low complexity" evidence="10">
    <location>
        <begin position="86"/>
        <end position="99"/>
    </location>
</feature>
<feature type="region of interest" description="Disordered" evidence="10">
    <location>
        <begin position="85"/>
        <end position="110"/>
    </location>
</feature>
<dbReference type="RefSeq" id="WP_045979885.1">
    <property type="nucleotide sequence ID" value="NZ_JXXY01000015.1"/>
</dbReference>
<dbReference type="eggNOG" id="COG4771">
    <property type="taxonomic scope" value="Bacteria"/>
</dbReference>
<evidence type="ECO:0000259" key="13">
    <source>
        <dbReference type="Pfam" id="PF07715"/>
    </source>
</evidence>
<evidence type="ECO:0000313" key="14">
    <source>
        <dbReference type="EMBL" id="KJZ00586.1"/>
    </source>
</evidence>
<dbReference type="GO" id="GO:0009279">
    <property type="term" value="C:cell outer membrane"/>
    <property type="evidence" value="ECO:0007669"/>
    <property type="project" value="UniProtKB-SubCell"/>
</dbReference>
<dbReference type="InterPro" id="IPR039426">
    <property type="entry name" value="TonB-dep_rcpt-like"/>
</dbReference>
<evidence type="ECO:0000256" key="2">
    <source>
        <dbReference type="ARBA" id="ARBA00022448"/>
    </source>
</evidence>
<evidence type="ECO:0000256" key="1">
    <source>
        <dbReference type="ARBA" id="ARBA00004571"/>
    </source>
</evidence>
<evidence type="ECO:0000256" key="7">
    <source>
        <dbReference type="ARBA" id="ARBA00023237"/>
    </source>
</evidence>
<dbReference type="InterPro" id="IPR037066">
    <property type="entry name" value="Plug_dom_sf"/>
</dbReference>
<dbReference type="PANTHER" id="PTHR47234:SF2">
    <property type="entry name" value="TONB-DEPENDENT RECEPTOR"/>
    <property type="match status" value="1"/>
</dbReference>
<dbReference type="OrthoDB" id="176248at2"/>
<keyword evidence="2 8" id="KW-0813">Transport</keyword>
<sequence length="977" mass="106833">MFRKLSLAAAVTAAVCPSLSAAEKPQATAEQNIERIDVTGSRLKGVDLEGAQPLTVLDQDDIARSGADSIHDLLKDISQLRGGTGTFSTSQSGGTSNSTPAGQSAASLRGMGPSSTLTLVNGRRIAPSSFAAGTENFVDVNAIPLAAIERIEILATGASAIYGADAVAGVINYILKDDFEGFEVNASYGDSLAQSDESKTQINLLWGTQLGKGNLSVFADYYHRNAFKATDRDYTKDPFLVSGYSYLPKLENTPNIYYYSQRDGLELPAPGCKTELVETEYGEQICAYYGNEDDYLDSPFESLATGFTFTQAIGDLNWKTDFFYSHTQSTAYSSPAPINQIDDSEGPYALEQSLYIFDQADGSNPLLEQLYIDPFDTVNNRQVYGFAFDARFSDPRTIEVESDNMRLVSELEGSLGEWFWQSGITLSRSKSEQVAIAGVYNRFKFHAALTGELCSDGQIASYDGTTLNCAGDATLRPFYNPFLLGDSTNDATLALTQQNPSRSGKSSVYAWDANINGELLLLDAGAVNAAFGVEVRREELEDIPSLDSQAQAQNDYLVGVFGFGSSLAEADRTQWGAYAEFNIPLSTELELQAAGRYDHFDDFGSTFNPKLGFTYRPTDTMVLRGSWSTSFRAPSLTQAGVKLRTTTSTFDCGANQAVADLYCMGDGTEVTVNSLELGNPALKAEESQALSLGFAWSPSAQTNLTIDYWQFNHEKVIDTNMTAVLDRALSDAALRHCNLVPQGQQGIAYDQQLCEVTDEQGLNIEQQGADLSEILDNYIAAFDPRDSELYLPLSRDHVIPLENTGSQDLQGVDIKFDHRFALAQGDLTLRFDATHYLEYERNRPGSDAIESLVGSYRYPENVGRVSLAWDSDNYYIVIGANYTDSYSDDIDGLRGREIDELEALGALNAQGEREVDSWLVWDLSAGYELSNALTLRVNIDNLTDEEPPTVYGSARGFDAINHNALGATYRVGMTYRF</sequence>
<keyword evidence="14" id="KW-0675">Receptor</keyword>
<comment type="subcellular location">
    <subcellularLocation>
        <location evidence="1 8">Cell outer membrane</location>
        <topology evidence="1 8">Multi-pass membrane protein</topology>
    </subcellularLocation>
</comment>